<name>A0A934PZL8_9BURK</name>
<evidence type="ECO:0000256" key="1">
    <source>
        <dbReference type="SAM" id="SignalP"/>
    </source>
</evidence>
<evidence type="ECO:0000313" key="2">
    <source>
        <dbReference type="EMBL" id="MBK0392056.1"/>
    </source>
</evidence>
<sequence length="121" mass="12475">MPIPSQRLRRAGTCLAAALALHAPLAGAGMLPAEAAIAASPSPADQDRAKVRAFLERSTVQERLVALGVTGLDAPARVDAMTEQEVHALAGRIDALPAGGALSDRDIILILLVTLLLVVVL</sequence>
<keyword evidence="3" id="KW-1185">Reference proteome</keyword>
<dbReference type="InterPro" id="IPR046735">
    <property type="entry name" value="PA2779-like"/>
</dbReference>
<accession>A0A934PZL8</accession>
<organism evidence="2 3">
    <name type="scientific">Ramlibacter algicola</name>
    <dbReference type="NCBI Taxonomy" id="2795217"/>
    <lineage>
        <taxon>Bacteria</taxon>
        <taxon>Pseudomonadati</taxon>
        <taxon>Pseudomonadota</taxon>
        <taxon>Betaproteobacteria</taxon>
        <taxon>Burkholderiales</taxon>
        <taxon>Comamonadaceae</taxon>
        <taxon>Ramlibacter</taxon>
    </lineage>
</organism>
<comment type="caution">
    <text evidence="2">The sequence shown here is derived from an EMBL/GenBank/DDBJ whole genome shotgun (WGS) entry which is preliminary data.</text>
</comment>
<evidence type="ECO:0000313" key="3">
    <source>
        <dbReference type="Proteomes" id="UP000617041"/>
    </source>
</evidence>
<keyword evidence="1" id="KW-0732">Signal</keyword>
<reference evidence="2" key="1">
    <citation type="submission" date="2020-12" db="EMBL/GenBank/DDBJ databases">
        <title>Ramlibacter sp. nov., isolated from a freshwater alga, Cryptomonas.</title>
        <authorList>
            <person name="Kim H.M."/>
            <person name="Jeon C.O."/>
        </authorList>
    </citation>
    <scope>NUCLEOTIDE SEQUENCE</scope>
    <source>
        <strain evidence="2">CrO1</strain>
    </source>
</reference>
<feature type="signal peptide" evidence="1">
    <location>
        <begin position="1"/>
        <end position="28"/>
    </location>
</feature>
<dbReference type="AlphaFoldDB" id="A0A934PZL8"/>
<gene>
    <name evidence="2" type="ORF">I8E28_05590</name>
</gene>
<dbReference type="EMBL" id="JAEDAO010000001">
    <property type="protein sequence ID" value="MBK0392056.1"/>
    <property type="molecule type" value="Genomic_DNA"/>
</dbReference>
<protein>
    <submittedName>
        <fullName evidence="2">PA2779 family protein</fullName>
    </submittedName>
</protein>
<dbReference type="NCBIfam" id="NF033919">
    <property type="entry name" value="PA2779_fam"/>
    <property type="match status" value="1"/>
</dbReference>
<dbReference type="Pfam" id="PF20332">
    <property type="entry name" value="DUF6627"/>
    <property type="match status" value="1"/>
</dbReference>
<proteinExistence type="predicted"/>
<dbReference type="RefSeq" id="WP_200787012.1">
    <property type="nucleotide sequence ID" value="NZ_JAEDAO010000001.1"/>
</dbReference>
<feature type="chain" id="PRO_5036989520" evidence="1">
    <location>
        <begin position="29"/>
        <end position="121"/>
    </location>
</feature>
<dbReference type="Proteomes" id="UP000617041">
    <property type="component" value="Unassembled WGS sequence"/>
</dbReference>